<protein>
    <recommendedName>
        <fullName evidence="4">DUF4136 domain-containing protein</fullName>
    </recommendedName>
</protein>
<sequence length="174" mass="19481">MNKVAYLGSVICLIAALTGCITASMQTNVKTDAKPEFRRILVVSKLPAVKETYLPSFQTAFPTGYQVCAVSNSPISFDSLEEAIEKKRQTCQSEVVLTIDFNRNYTTGYGRYITSNNELFMEMINLSTGKPFWRAIVTTAGDNEIPPRQIVQQLIKDRVIDGSMPLEKSYQSTY</sequence>
<dbReference type="PROSITE" id="PS51257">
    <property type="entry name" value="PROKAR_LIPOPROTEIN"/>
    <property type="match status" value="1"/>
</dbReference>
<evidence type="ECO:0000313" key="2">
    <source>
        <dbReference type="EMBL" id="AUD04780.1"/>
    </source>
</evidence>
<organism evidence="2 3">
    <name type="scientific">Spirosoma pollinicola</name>
    <dbReference type="NCBI Taxonomy" id="2057025"/>
    <lineage>
        <taxon>Bacteria</taxon>
        <taxon>Pseudomonadati</taxon>
        <taxon>Bacteroidota</taxon>
        <taxon>Cytophagia</taxon>
        <taxon>Cytophagales</taxon>
        <taxon>Cytophagaceae</taxon>
        <taxon>Spirosoma</taxon>
    </lineage>
</organism>
<dbReference type="OrthoDB" id="963389at2"/>
<reference evidence="2 3" key="1">
    <citation type="submission" date="2017-11" db="EMBL/GenBank/DDBJ databases">
        <title>Taxonomic description and genome sequences of Spirosoma HA7 sp. nov., isolated from pollen microhabitat of Corylus avellana.</title>
        <authorList>
            <person name="Ambika Manirajan B."/>
            <person name="Suarez C."/>
            <person name="Ratering S."/>
            <person name="Geissler-Plaum R."/>
            <person name="Cardinale M."/>
            <person name="Sylvia S."/>
        </authorList>
    </citation>
    <scope>NUCLEOTIDE SEQUENCE [LARGE SCALE GENOMIC DNA]</scope>
    <source>
        <strain evidence="2 3">HA7</strain>
    </source>
</reference>
<name>A0A2K8Z4I6_9BACT</name>
<dbReference type="Proteomes" id="UP000232883">
    <property type="component" value="Chromosome"/>
</dbReference>
<gene>
    <name evidence="2" type="ORF">CWM47_24835</name>
</gene>
<dbReference type="AlphaFoldDB" id="A0A2K8Z4I6"/>
<dbReference type="KEGG" id="spir:CWM47_24835"/>
<evidence type="ECO:0000313" key="3">
    <source>
        <dbReference type="Proteomes" id="UP000232883"/>
    </source>
</evidence>
<feature type="chain" id="PRO_5014681707" description="DUF4136 domain-containing protein" evidence="1">
    <location>
        <begin position="24"/>
        <end position="174"/>
    </location>
</feature>
<keyword evidence="1" id="KW-0732">Signal</keyword>
<evidence type="ECO:0000256" key="1">
    <source>
        <dbReference type="SAM" id="SignalP"/>
    </source>
</evidence>
<proteinExistence type="predicted"/>
<dbReference type="EMBL" id="CP025096">
    <property type="protein sequence ID" value="AUD04780.1"/>
    <property type="molecule type" value="Genomic_DNA"/>
</dbReference>
<evidence type="ECO:0008006" key="4">
    <source>
        <dbReference type="Google" id="ProtNLM"/>
    </source>
</evidence>
<keyword evidence="3" id="KW-1185">Reference proteome</keyword>
<feature type="signal peptide" evidence="1">
    <location>
        <begin position="1"/>
        <end position="23"/>
    </location>
</feature>
<accession>A0A2K8Z4I6</accession>